<dbReference type="EMBL" id="JAQLXO010000004">
    <property type="protein sequence ID" value="MDB7982115.1"/>
    <property type="molecule type" value="Genomic_DNA"/>
</dbReference>
<evidence type="ECO:0000256" key="1">
    <source>
        <dbReference type="SAM" id="MobiDB-lite"/>
    </source>
</evidence>
<feature type="region of interest" description="Disordered" evidence="1">
    <location>
        <begin position="34"/>
        <end position="86"/>
    </location>
</feature>
<dbReference type="Gene3D" id="2.60.40.4270">
    <property type="entry name" value="Listeria-Bacteroides repeat domain"/>
    <property type="match status" value="1"/>
</dbReference>
<feature type="compositionally biased region" description="Low complexity" evidence="1">
    <location>
        <begin position="34"/>
        <end position="59"/>
    </location>
</feature>
<dbReference type="AlphaFoldDB" id="A0AAW6CVJ1"/>
<evidence type="ECO:0000313" key="2">
    <source>
        <dbReference type="EMBL" id="MDB7982115.1"/>
    </source>
</evidence>
<gene>
    <name evidence="2" type="ORF">PND82_04690</name>
</gene>
<dbReference type="Proteomes" id="UP001212981">
    <property type="component" value="Unassembled WGS sequence"/>
</dbReference>
<accession>A0AAW6CVJ1</accession>
<dbReference type="InterPro" id="IPR042229">
    <property type="entry name" value="Listeria/Bacterioides_rpt_sf"/>
</dbReference>
<organism evidence="2 3">
    <name type="scientific">Faecalicoccus pleomorphus</name>
    <dbReference type="NCBI Taxonomy" id="1323"/>
    <lineage>
        <taxon>Bacteria</taxon>
        <taxon>Bacillati</taxon>
        <taxon>Bacillota</taxon>
        <taxon>Erysipelotrichia</taxon>
        <taxon>Erysipelotrichales</taxon>
        <taxon>Erysipelotrichaceae</taxon>
        <taxon>Faecalicoccus</taxon>
    </lineage>
</organism>
<feature type="compositionally biased region" description="Polar residues" evidence="1">
    <location>
        <begin position="63"/>
        <end position="82"/>
    </location>
</feature>
<protein>
    <submittedName>
        <fullName evidence="2">InlB B-repeat-containing protein</fullName>
    </submittedName>
</protein>
<feature type="compositionally biased region" description="Basic and acidic residues" evidence="1">
    <location>
        <begin position="220"/>
        <end position="232"/>
    </location>
</feature>
<proteinExistence type="predicted"/>
<sequence length="872" mass="96261">MLKHVRRGAALILSMAMFIQLGIGNNYITFASEESQTPEQTQEESGTTTPETTGEVPGESSDDSIGTQESTEPTPETGNNEGTVPDNVAASTLVVQFVNEDKTNIDVNQYPDREIALTGLYVNNPYQLEFNDHQINTEIEGYTLSKIVDANDAQKEYPLTTMEQGYVDITLSQNITKLQLVYTKNPEPVQQPDNSQTETDNQQSSEEQEESSEEDGQQDEQIKEDTETVKEETESEEVSMPEQVLSAVASDGATITIMAPEGSVPENSTVVAEPVENDSVAQSIEDALNEENKTLNEYKAYDITILDKDGNEIQPEKDVQVSITGVTVSGEEKAVFHIDDSNKVEKVSDTSVGQTTLFNAESFSIYVVASLNEGISERTISTSTKEIRVGETIRLTTDQDSSRYDHKWTISDASAPINNRVVSLSNESRNGVTVTGKTEGVVTVTHEWGRNFFGWRKEGSETITIRVSGVVEGNNQSYTVCVYSLIPGKDIDSGEAPDLIWNGMGKGTVTGVLSPDSYANASIIPSGTYTYTPPATYPNIEVNGKTYTYDQEGTTINTYSIEIIRLVTAGGANPGNNGYNDSVEENIPTFHLDTRIVLHDEERMQVGFHIKAPGQNEFVVDEETNRYYDVGTSESDITKPEVEENVTLADGTQWKFDGWYKNEDCTIPANFDGTLTQNQDYYGKYVQVGEYKVQYNDGNELYNFGDGTENPEIVNINDGYVVKGSDAIHDQSNKHILVGWITEDGLKEFGFGNGNIVINKKALYDQVLESSHFRAFGETYKDNVKNGETINLYAIWALESIVQAKITVVYHGNGNTGGSAPTDNQTYYADQIVTLKGKADLEKTGYTFKGWSLLENGEVIDRNDLVPVKWTH</sequence>
<name>A0AAW6CVJ1_9FIRM</name>
<feature type="compositionally biased region" description="Acidic residues" evidence="1">
    <location>
        <begin position="206"/>
        <end position="218"/>
    </location>
</feature>
<feature type="region of interest" description="Disordered" evidence="1">
    <location>
        <begin position="186"/>
        <end position="243"/>
    </location>
</feature>
<evidence type="ECO:0000313" key="3">
    <source>
        <dbReference type="Proteomes" id="UP001212981"/>
    </source>
</evidence>
<reference evidence="2" key="1">
    <citation type="submission" date="2023-01" db="EMBL/GenBank/DDBJ databases">
        <title>Human gut microbiome strain richness.</title>
        <authorList>
            <person name="Chen-Liaw A."/>
        </authorList>
    </citation>
    <scope>NUCLEOTIDE SEQUENCE</scope>
    <source>
        <strain evidence="2">D8_m1001271B151109d0_201107</strain>
    </source>
</reference>
<dbReference type="RefSeq" id="WP_272001487.1">
    <property type="nucleotide sequence ID" value="NZ_JAQLXO010000004.1"/>
</dbReference>
<comment type="caution">
    <text evidence="2">The sequence shown here is derived from an EMBL/GenBank/DDBJ whole genome shotgun (WGS) entry which is preliminary data.</text>
</comment>
<feature type="compositionally biased region" description="Low complexity" evidence="1">
    <location>
        <begin position="194"/>
        <end position="205"/>
    </location>
</feature>